<reference evidence="1 2" key="1">
    <citation type="submission" date="2016-10" db="EMBL/GenBank/DDBJ databases">
        <authorList>
            <person name="de Groot N.N."/>
        </authorList>
    </citation>
    <scope>NUCLEOTIDE SEQUENCE [LARGE SCALE GENOMIC DNA]</scope>
    <source>
        <strain evidence="1 2">CDM_5</strain>
    </source>
</reference>
<proteinExistence type="predicted"/>
<gene>
    <name evidence="1" type="ORF">SAMN04488691_11229</name>
</gene>
<evidence type="ECO:0000313" key="1">
    <source>
        <dbReference type="EMBL" id="SEL94463.1"/>
    </source>
</evidence>
<dbReference type="RefSeq" id="WP_074796381.1">
    <property type="nucleotide sequence ID" value="NZ_FOAD01000012.1"/>
</dbReference>
<evidence type="ECO:0000313" key="2">
    <source>
        <dbReference type="Proteomes" id="UP000183894"/>
    </source>
</evidence>
<protein>
    <submittedName>
        <fullName evidence="1">Uncharacterized protein</fullName>
    </submittedName>
</protein>
<sequence length="335" mass="39366">MTDPQYGEPEFLCYQVIKQVREQYGPDCDLPKTTFFKLSYISNERLKSRGIEVGLPVHWYQYGGVLTEDALQTGFYESSKKKWSSNTGRNIELSPDIGEDDFDVAEERKTIIHEEVFDVVNELGGRFGISIPQDYQYENHSPTDFIRVLHEFRDYLENLDAEDSVTRENYVSGVETSFSDLVGETDDDVSLPETIDEDVNDEIRSYLDELIQTYDDERYQKMESAFLDWENLTWQMARNGMYSQLYNFLESFWESFSRVVLRLKHEENNPLHVRSQWRIERDEELEKFEAHLEEQRGVVMKNREDTAVLNSVAESYSDTVREMFGVPAQNEGWDE</sequence>
<dbReference type="AlphaFoldDB" id="A0A1H7UBS5"/>
<dbReference type="Proteomes" id="UP000183894">
    <property type="component" value="Unassembled WGS sequence"/>
</dbReference>
<organism evidence="1 2">
    <name type="scientific">Haloferax larsenii</name>
    <dbReference type="NCBI Taxonomy" id="302484"/>
    <lineage>
        <taxon>Archaea</taxon>
        <taxon>Methanobacteriati</taxon>
        <taxon>Methanobacteriota</taxon>
        <taxon>Stenosarchaea group</taxon>
        <taxon>Halobacteria</taxon>
        <taxon>Halobacteriales</taxon>
        <taxon>Haloferacaceae</taxon>
        <taxon>Haloferax</taxon>
    </lineage>
</organism>
<dbReference type="EMBL" id="FOAD01000012">
    <property type="protein sequence ID" value="SEL94463.1"/>
    <property type="molecule type" value="Genomic_DNA"/>
</dbReference>
<name>A0A1H7UBS5_HALLR</name>
<accession>A0A1H7UBS5</accession>
<dbReference type="OrthoDB" id="193274at2157"/>